<keyword evidence="1" id="KW-0472">Membrane</keyword>
<proteinExistence type="predicted"/>
<organism evidence="2 3">
    <name type="scientific">Ophiocordyceps sinensis</name>
    <dbReference type="NCBI Taxonomy" id="72228"/>
    <lineage>
        <taxon>Eukaryota</taxon>
        <taxon>Fungi</taxon>
        <taxon>Dikarya</taxon>
        <taxon>Ascomycota</taxon>
        <taxon>Pezizomycotina</taxon>
        <taxon>Sordariomycetes</taxon>
        <taxon>Hypocreomycetidae</taxon>
        <taxon>Hypocreales</taxon>
        <taxon>Ophiocordycipitaceae</taxon>
        <taxon>Ophiocordyceps</taxon>
    </lineage>
</organism>
<protein>
    <submittedName>
        <fullName evidence="2">Uncharacterized protein</fullName>
    </submittedName>
</protein>
<comment type="caution">
    <text evidence="2">The sequence shown here is derived from an EMBL/GenBank/DDBJ whole genome shotgun (WGS) entry which is preliminary data.</text>
</comment>
<dbReference type="EMBL" id="JAAVMX010000002">
    <property type="protein sequence ID" value="KAF4512268.1"/>
    <property type="molecule type" value="Genomic_DNA"/>
</dbReference>
<name>A0A8H4V8W8_9HYPO</name>
<sequence>MRIDNHTCPDMADNRAIMQRNYTAYIDMVKATVPAHRMCCIKLEDGLGWEEICPFLRVSPPKETFPRGNEPEMFNDVVGAWVQTRVRRAALRLGLVLVLGASVMVFGVQRPSTVLAVVRRAAISVLHVRI</sequence>
<evidence type="ECO:0000256" key="1">
    <source>
        <dbReference type="SAM" id="Phobius"/>
    </source>
</evidence>
<dbReference type="Gene3D" id="3.40.50.300">
    <property type="entry name" value="P-loop containing nucleotide triphosphate hydrolases"/>
    <property type="match status" value="1"/>
</dbReference>
<dbReference type="InterPro" id="IPR040632">
    <property type="entry name" value="Sulfotransfer_4"/>
</dbReference>
<gene>
    <name evidence="2" type="ORF">G6O67_001433</name>
</gene>
<keyword evidence="1" id="KW-1133">Transmembrane helix</keyword>
<accession>A0A8H4V8W8</accession>
<keyword evidence="1" id="KW-0812">Transmembrane</keyword>
<reference evidence="2 3" key="1">
    <citation type="journal article" date="2020" name="Genome Biol. Evol.">
        <title>A new high-quality draft genome assembly of the Chinese cordyceps Ophiocordyceps sinensis.</title>
        <authorList>
            <person name="Shu R."/>
            <person name="Zhang J."/>
            <person name="Meng Q."/>
            <person name="Zhang H."/>
            <person name="Zhou G."/>
            <person name="Li M."/>
            <person name="Wu P."/>
            <person name="Zhao Y."/>
            <person name="Chen C."/>
            <person name="Qin Q."/>
        </authorList>
    </citation>
    <scope>NUCLEOTIDE SEQUENCE [LARGE SCALE GENOMIC DNA]</scope>
    <source>
        <strain evidence="2 3">IOZ07</strain>
    </source>
</reference>
<dbReference type="Proteomes" id="UP000557566">
    <property type="component" value="Unassembled WGS sequence"/>
</dbReference>
<dbReference type="InterPro" id="IPR027417">
    <property type="entry name" value="P-loop_NTPase"/>
</dbReference>
<dbReference type="AlphaFoldDB" id="A0A8H4V8W8"/>
<evidence type="ECO:0000313" key="2">
    <source>
        <dbReference type="EMBL" id="KAF4512268.1"/>
    </source>
</evidence>
<keyword evidence="3" id="KW-1185">Reference proteome</keyword>
<evidence type="ECO:0000313" key="3">
    <source>
        <dbReference type="Proteomes" id="UP000557566"/>
    </source>
</evidence>
<dbReference type="Pfam" id="PF17784">
    <property type="entry name" value="Sulfotransfer_4"/>
    <property type="match status" value="1"/>
</dbReference>
<feature type="transmembrane region" description="Helical" evidence="1">
    <location>
        <begin position="89"/>
        <end position="108"/>
    </location>
</feature>
<dbReference type="OrthoDB" id="408152at2759"/>